<dbReference type="SUPFAM" id="SSF46894">
    <property type="entry name" value="C-terminal effector domain of the bipartite response regulators"/>
    <property type="match status" value="1"/>
</dbReference>
<organism evidence="2 4">
    <name type="scientific">Thalassovita autumnalis</name>
    <dbReference type="NCBI Taxonomy" id="2072972"/>
    <lineage>
        <taxon>Bacteria</taxon>
        <taxon>Pseudomonadati</taxon>
        <taxon>Pseudomonadota</taxon>
        <taxon>Alphaproteobacteria</taxon>
        <taxon>Rhodobacterales</taxon>
        <taxon>Roseobacteraceae</taxon>
        <taxon>Thalassovita</taxon>
    </lineage>
</organism>
<dbReference type="SUPFAM" id="SSF48452">
    <property type="entry name" value="TPR-like"/>
    <property type="match status" value="1"/>
</dbReference>
<dbReference type="AlphaFoldDB" id="A0A0P1G9U4"/>
<dbReference type="OrthoDB" id="9807521at2"/>
<protein>
    <submittedName>
        <fullName evidence="2">DNA-binding transcriptional activator of the SARP family protein</fullName>
    </submittedName>
</protein>
<evidence type="ECO:0000313" key="2">
    <source>
        <dbReference type="EMBL" id="CUH71676.1"/>
    </source>
</evidence>
<evidence type="ECO:0000313" key="1">
    <source>
        <dbReference type="EMBL" id="CUH65130.1"/>
    </source>
</evidence>
<dbReference type="GO" id="GO:0006355">
    <property type="term" value="P:regulation of DNA-templated transcription"/>
    <property type="evidence" value="ECO:0007669"/>
    <property type="project" value="InterPro"/>
</dbReference>
<gene>
    <name evidence="1" type="ORF">TL5118_01178</name>
    <name evidence="2" type="ORF">TL5120_01466</name>
</gene>
<dbReference type="RefSeq" id="WP_131727414.1">
    <property type="nucleotide sequence ID" value="NZ_CYSB01000024.1"/>
</dbReference>
<keyword evidence="3" id="KW-1185">Reference proteome</keyword>
<accession>A0A0P1G9U4</accession>
<dbReference type="Proteomes" id="UP000051086">
    <property type="component" value="Unassembled WGS sequence"/>
</dbReference>
<dbReference type="EMBL" id="CYSB01000024">
    <property type="protein sequence ID" value="CUH65130.1"/>
    <property type="molecule type" value="Genomic_DNA"/>
</dbReference>
<reference evidence="2 4" key="1">
    <citation type="submission" date="2015-09" db="EMBL/GenBank/DDBJ databases">
        <authorList>
            <consortium name="Swine Surveillance"/>
        </authorList>
    </citation>
    <scope>NUCLEOTIDE SEQUENCE [LARGE SCALE GENOMIC DNA]</scope>
    <source>
        <strain evidence="2 4">5120</strain>
    </source>
</reference>
<proteinExistence type="predicted"/>
<dbReference type="Gene3D" id="1.10.10.10">
    <property type="entry name" value="Winged helix-like DNA-binding domain superfamily/Winged helix DNA-binding domain"/>
    <property type="match status" value="1"/>
</dbReference>
<dbReference type="Proteomes" id="UP000051887">
    <property type="component" value="Unassembled WGS sequence"/>
</dbReference>
<dbReference type="GO" id="GO:0003677">
    <property type="term" value="F:DNA binding"/>
    <property type="evidence" value="ECO:0007669"/>
    <property type="project" value="UniProtKB-KW"/>
</dbReference>
<dbReference type="InterPro" id="IPR011990">
    <property type="entry name" value="TPR-like_helical_dom_sf"/>
</dbReference>
<dbReference type="EMBL" id="CYSC01000024">
    <property type="protein sequence ID" value="CUH71676.1"/>
    <property type="molecule type" value="Genomic_DNA"/>
</dbReference>
<dbReference type="Gene3D" id="1.25.40.10">
    <property type="entry name" value="Tetratricopeptide repeat domain"/>
    <property type="match status" value="1"/>
</dbReference>
<evidence type="ECO:0000313" key="3">
    <source>
        <dbReference type="Proteomes" id="UP000051086"/>
    </source>
</evidence>
<sequence length="557" mass="60553">MPTLDTPPRVTITVRGRFALRAEDGRDLTPPYRKERAILALLATTPERRLSRAWIQSMLWSEKPPEKASANLRRALANLRDSLADAKGVIGANRLEIWLEDAVEVDTRPDLAGTAELLELVDAPDPAFDEWLRDLRAADEAAFDKTSGNAPKGQHTAEFETAQAAVSGASPLELGPSLTPQGNTIIVIRPLERGTGNEAYFLEMMLIDTLSARLEAEGADEIYAAVEPDPARLQQAAAVIYLELTSVVDSGWWNVHLRALADVDRRFLWSGRLRVPMDVSRLADGADIQAFASRALSQILLRFRSVRLTAQSPLIAMQRAASRLYVSDLAELNKAEDELVNLSSGEGAAVALAWRAFARLARSMEFAANDSGVAAEAESLAAEALALRPANPLVCALGARIALDLNGDLERADHLARAALRSDDGNPYALQASSRVALLQGDVEAAHHAATEARRAAEGLPHVFAWDMEVCLTALGKGDLNTALSAAKAAHQNNPSQRAALRYLVALRLLVGDRDGAEQAAQLLRRYEPQFEFSQLRQSDYPMLTLRNSGFADQLVV</sequence>
<keyword evidence="2" id="KW-0238">DNA-binding</keyword>
<dbReference type="InterPro" id="IPR016032">
    <property type="entry name" value="Sig_transdc_resp-reg_C-effctor"/>
</dbReference>
<name>A0A0P1G9U4_9RHOB</name>
<reference evidence="1 3" key="2">
    <citation type="submission" date="2015-09" db="EMBL/GenBank/DDBJ databases">
        <authorList>
            <person name="Rodrigo-Torres L."/>
            <person name="Arahal D.R."/>
        </authorList>
    </citation>
    <scope>NUCLEOTIDE SEQUENCE [LARGE SCALE GENOMIC DNA]</scope>
    <source>
        <strain evidence="1 3">CECT 5118</strain>
    </source>
</reference>
<dbReference type="InterPro" id="IPR036388">
    <property type="entry name" value="WH-like_DNA-bd_sf"/>
</dbReference>
<evidence type="ECO:0000313" key="4">
    <source>
        <dbReference type="Proteomes" id="UP000051887"/>
    </source>
</evidence>